<evidence type="ECO:0000259" key="5">
    <source>
        <dbReference type="Pfam" id="PF13545"/>
    </source>
</evidence>
<protein>
    <submittedName>
        <fullName evidence="6">cAMP-binding protein</fullName>
    </submittedName>
</protein>
<sequence>MRHWRDAVRPNTRLFVKNAILAGLSLYDLAAIGGLLEPVVLRERMVLHEPKKQIDYVYLVESGLISLRIVAAGSILETAVIGYQGAVGASVLLGAHLTTHQSVVLIPGSAHRIRVEDLRRVMDARSDIRDHLLRYIQALALHSAQTGLCGVRHDREKRLASWLCLASDAVDSHVLPVTHDYLSSVLGLRRAGVTETLIQFEEQGLIRKMRGVLQIDERKGLEQRACSCYKVISGAYPSPELTAQKESAS</sequence>
<accession>A0A2U3Q9X2</accession>
<dbReference type="Proteomes" id="UP000246085">
    <property type="component" value="Chromosome BRAD3257"/>
</dbReference>
<dbReference type="EMBL" id="LS398110">
    <property type="protein sequence ID" value="SPP98186.1"/>
    <property type="molecule type" value="Genomic_DNA"/>
</dbReference>
<dbReference type="Gene3D" id="2.60.120.10">
    <property type="entry name" value="Jelly Rolls"/>
    <property type="match status" value="1"/>
</dbReference>
<dbReference type="InterPro" id="IPR036388">
    <property type="entry name" value="WH-like_DNA-bd_sf"/>
</dbReference>
<evidence type="ECO:0000256" key="3">
    <source>
        <dbReference type="ARBA" id="ARBA00023163"/>
    </source>
</evidence>
<gene>
    <name evidence="6" type="ORF">BRAD3257_7455</name>
</gene>
<keyword evidence="2" id="KW-0238">DNA-binding</keyword>
<dbReference type="PANTHER" id="PTHR24567:SF74">
    <property type="entry name" value="HTH-TYPE TRANSCRIPTIONAL REGULATOR ARCR"/>
    <property type="match status" value="1"/>
</dbReference>
<dbReference type="SUPFAM" id="SSF46785">
    <property type="entry name" value="Winged helix' DNA-binding domain"/>
    <property type="match status" value="1"/>
</dbReference>
<proteinExistence type="predicted"/>
<dbReference type="InterPro" id="IPR012318">
    <property type="entry name" value="HTH_CRP"/>
</dbReference>
<evidence type="ECO:0000256" key="2">
    <source>
        <dbReference type="ARBA" id="ARBA00023125"/>
    </source>
</evidence>
<evidence type="ECO:0000313" key="6">
    <source>
        <dbReference type="EMBL" id="SPP98186.1"/>
    </source>
</evidence>
<dbReference type="GO" id="GO:0003700">
    <property type="term" value="F:DNA-binding transcription factor activity"/>
    <property type="evidence" value="ECO:0007669"/>
    <property type="project" value="TreeGrafter"/>
</dbReference>
<dbReference type="GO" id="GO:0005829">
    <property type="term" value="C:cytosol"/>
    <property type="evidence" value="ECO:0007669"/>
    <property type="project" value="TreeGrafter"/>
</dbReference>
<reference evidence="6 7" key="1">
    <citation type="submission" date="2018-03" db="EMBL/GenBank/DDBJ databases">
        <authorList>
            <person name="Gully D."/>
        </authorList>
    </citation>
    <scope>NUCLEOTIDE SEQUENCE [LARGE SCALE GENOMIC DNA]</scope>
    <source>
        <strain evidence="6">ORS3257</strain>
    </source>
</reference>
<dbReference type="InterPro" id="IPR018490">
    <property type="entry name" value="cNMP-bd_dom_sf"/>
</dbReference>
<keyword evidence="4" id="KW-0812">Transmembrane</keyword>
<feature type="transmembrane region" description="Helical" evidence="4">
    <location>
        <begin position="20"/>
        <end position="41"/>
    </location>
</feature>
<keyword evidence="4" id="KW-0472">Membrane</keyword>
<keyword evidence="4" id="KW-1133">Transmembrane helix</keyword>
<dbReference type="PANTHER" id="PTHR24567">
    <property type="entry name" value="CRP FAMILY TRANSCRIPTIONAL REGULATORY PROTEIN"/>
    <property type="match status" value="1"/>
</dbReference>
<dbReference type="RefSeq" id="WP_244607796.1">
    <property type="nucleotide sequence ID" value="NZ_LS398110.1"/>
</dbReference>
<dbReference type="SUPFAM" id="SSF51206">
    <property type="entry name" value="cAMP-binding domain-like"/>
    <property type="match status" value="1"/>
</dbReference>
<dbReference type="InterPro" id="IPR014710">
    <property type="entry name" value="RmlC-like_jellyroll"/>
</dbReference>
<dbReference type="KEGG" id="bvz:BRAD3257_7455"/>
<dbReference type="InterPro" id="IPR050397">
    <property type="entry name" value="Env_Response_Regulators"/>
</dbReference>
<dbReference type="Pfam" id="PF13545">
    <property type="entry name" value="HTH_Crp_2"/>
    <property type="match status" value="1"/>
</dbReference>
<dbReference type="GO" id="GO:0003677">
    <property type="term" value="F:DNA binding"/>
    <property type="evidence" value="ECO:0007669"/>
    <property type="project" value="UniProtKB-KW"/>
</dbReference>
<name>A0A2U3Q9X2_9BRAD</name>
<evidence type="ECO:0000256" key="1">
    <source>
        <dbReference type="ARBA" id="ARBA00023015"/>
    </source>
</evidence>
<keyword evidence="1" id="KW-0805">Transcription regulation</keyword>
<evidence type="ECO:0000313" key="7">
    <source>
        <dbReference type="Proteomes" id="UP000246085"/>
    </source>
</evidence>
<feature type="domain" description="HTH crp-type" evidence="5">
    <location>
        <begin position="157"/>
        <end position="223"/>
    </location>
</feature>
<dbReference type="InterPro" id="IPR036390">
    <property type="entry name" value="WH_DNA-bd_sf"/>
</dbReference>
<dbReference type="AlphaFoldDB" id="A0A2U3Q9X2"/>
<organism evidence="6 7">
    <name type="scientific">Bradyrhizobium vignae</name>
    <dbReference type="NCBI Taxonomy" id="1549949"/>
    <lineage>
        <taxon>Bacteria</taxon>
        <taxon>Pseudomonadati</taxon>
        <taxon>Pseudomonadota</taxon>
        <taxon>Alphaproteobacteria</taxon>
        <taxon>Hyphomicrobiales</taxon>
        <taxon>Nitrobacteraceae</taxon>
        <taxon>Bradyrhizobium</taxon>
    </lineage>
</organism>
<dbReference type="Gene3D" id="1.10.10.10">
    <property type="entry name" value="Winged helix-like DNA-binding domain superfamily/Winged helix DNA-binding domain"/>
    <property type="match status" value="1"/>
</dbReference>
<keyword evidence="3" id="KW-0804">Transcription</keyword>
<evidence type="ECO:0000256" key="4">
    <source>
        <dbReference type="SAM" id="Phobius"/>
    </source>
</evidence>